<dbReference type="EMBL" id="CAXKWB010003250">
    <property type="protein sequence ID" value="CAL4068696.1"/>
    <property type="molecule type" value="Genomic_DNA"/>
</dbReference>
<sequence>IARKRLICRSDYQGPSRCESGSTLACNCDGIPECPGGTDERDCNTDYDYDTSRAGLKGTPRSDYDFFCDTCSCNGLWEECDTCLKCQTTDDRARMGGRPSCFKCLCTHRSCSHCDKCMSGRSGQMGQNDQMGRMG</sequence>
<feature type="non-terminal residue" evidence="1">
    <location>
        <position position="1"/>
    </location>
</feature>
<organism evidence="1 2">
    <name type="scientific">Meganyctiphanes norvegica</name>
    <name type="common">Northern krill</name>
    <name type="synonym">Thysanopoda norvegica</name>
    <dbReference type="NCBI Taxonomy" id="48144"/>
    <lineage>
        <taxon>Eukaryota</taxon>
        <taxon>Metazoa</taxon>
        <taxon>Ecdysozoa</taxon>
        <taxon>Arthropoda</taxon>
        <taxon>Crustacea</taxon>
        <taxon>Multicrustacea</taxon>
        <taxon>Malacostraca</taxon>
        <taxon>Eumalacostraca</taxon>
        <taxon>Eucarida</taxon>
        <taxon>Euphausiacea</taxon>
        <taxon>Euphausiidae</taxon>
        <taxon>Meganyctiphanes</taxon>
    </lineage>
</organism>
<gene>
    <name evidence="1" type="ORF">MNOR_LOCUS7407</name>
</gene>
<accession>A0AAV2Q1V8</accession>
<evidence type="ECO:0000313" key="1">
    <source>
        <dbReference type="EMBL" id="CAL4068696.1"/>
    </source>
</evidence>
<proteinExistence type="predicted"/>
<name>A0AAV2Q1V8_MEGNR</name>
<feature type="non-terminal residue" evidence="1">
    <location>
        <position position="135"/>
    </location>
</feature>
<protein>
    <submittedName>
        <fullName evidence="1">Uncharacterized protein</fullName>
    </submittedName>
</protein>
<reference evidence="1 2" key="1">
    <citation type="submission" date="2024-05" db="EMBL/GenBank/DDBJ databases">
        <authorList>
            <person name="Wallberg A."/>
        </authorList>
    </citation>
    <scope>NUCLEOTIDE SEQUENCE [LARGE SCALE GENOMIC DNA]</scope>
</reference>
<keyword evidence="2" id="KW-1185">Reference proteome</keyword>
<dbReference type="AlphaFoldDB" id="A0AAV2Q1V8"/>
<dbReference type="Proteomes" id="UP001497623">
    <property type="component" value="Unassembled WGS sequence"/>
</dbReference>
<comment type="caution">
    <text evidence="1">The sequence shown here is derived from an EMBL/GenBank/DDBJ whole genome shotgun (WGS) entry which is preliminary data.</text>
</comment>
<evidence type="ECO:0000313" key="2">
    <source>
        <dbReference type="Proteomes" id="UP001497623"/>
    </source>
</evidence>